<evidence type="ECO:0000256" key="18">
    <source>
        <dbReference type="SAM" id="MobiDB-lite"/>
    </source>
</evidence>
<dbReference type="Pfam" id="PF00690">
    <property type="entry name" value="Cation_ATPase_N"/>
    <property type="match status" value="1"/>
</dbReference>
<keyword evidence="9 17" id="KW-0067">ATP-binding</keyword>
<evidence type="ECO:0000256" key="13">
    <source>
        <dbReference type="ARBA" id="ARBA00023065"/>
    </source>
</evidence>
<evidence type="ECO:0000256" key="2">
    <source>
        <dbReference type="ARBA" id="ARBA00022448"/>
    </source>
</evidence>
<dbReference type="Pfam" id="PF00122">
    <property type="entry name" value="E1-E2_ATPase"/>
    <property type="match status" value="1"/>
</dbReference>
<feature type="transmembrane region" description="Helical" evidence="17">
    <location>
        <begin position="314"/>
        <end position="332"/>
    </location>
</feature>
<dbReference type="Pfam" id="PF13246">
    <property type="entry name" value="Cation_ATPase"/>
    <property type="match status" value="1"/>
</dbReference>
<evidence type="ECO:0000256" key="6">
    <source>
        <dbReference type="ARBA" id="ARBA00022723"/>
    </source>
</evidence>
<dbReference type="Pfam" id="PF00689">
    <property type="entry name" value="Cation_ATPase_C"/>
    <property type="match status" value="1"/>
</dbReference>
<feature type="compositionally biased region" description="Low complexity" evidence="18">
    <location>
        <begin position="1143"/>
        <end position="1155"/>
    </location>
</feature>
<dbReference type="GO" id="GO:0016887">
    <property type="term" value="F:ATP hydrolysis activity"/>
    <property type="evidence" value="ECO:0007669"/>
    <property type="project" value="InterPro"/>
</dbReference>
<comment type="catalytic activity">
    <reaction evidence="16 17">
        <text>Ca(2+)(in) + ATP + H2O = Ca(2+)(out) + ADP + phosphate + H(+)</text>
        <dbReference type="Rhea" id="RHEA:18105"/>
        <dbReference type="ChEBI" id="CHEBI:15377"/>
        <dbReference type="ChEBI" id="CHEBI:15378"/>
        <dbReference type="ChEBI" id="CHEBI:29108"/>
        <dbReference type="ChEBI" id="CHEBI:30616"/>
        <dbReference type="ChEBI" id="CHEBI:43474"/>
        <dbReference type="ChEBI" id="CHEBI:456216"/>
        <dbReference type="EC" id="7.2.2.10"/>
    </reaction>
</comment>
<evidence type="ECO:0000256" key="7">
    <source>
        <dbReference type="ARBA" id="ARBA00022741"/>
    </source>
</evidence>
<feature type="transmembrane region" description="Helical" evidence="17">
    <location>
        <begin position="149"/>
        <end position="166"/>
    </location>
</feature>
<feature type="compositionally biased region" description="Polar residues" evidence="18">
    <location>
        <begin position="63"/>
        <end position="80"/>
    </location>
</feature>
<feature type="region of interest" description="Disordered" evidence="18">
    <location>
        <begin position="1131"/>
        <end position="1155"/>
    </location>
</feature>
<evidence type="ECO:0000256" key="12">
    <source>
        <dbReference type="ARBA" id="ARBA00022989"/>
    </source>
</evidence>
<dbReference type="SFLD" id="SFLDG00002">
    <property type="entry name" value="C1.7:_P-type_atpase_like"/>
    <property type="match status" value="1"/>
</dbReference>
<dbReference type="GO" id="GO:0046872">
    <property type="term" value="F:metal ion binding"/>
    <property type="evidence" value="ECO:0007669"/>
    <property type="project" value="UniProtKB-KW"/>
</dbReference>
<dbReference type="InterPro" id="IPR036412">
    <property type="entry name" value="HAD-like_sf"/>
</dbReference>
<dbReference type="SMART" id="SM00831">
    <property type="entry name" value="Cation_ATPase_N"/>
    <property type="match status" value="1"/>
</dbReference>
<keyword evidence="2 17" id="KW-0813">Transport</keyword>
<evidence type="ECO:0000256" key="9">
    <source>
        <dbReference type="ARBA" id="ARBA00022840"/>
    </source>
</evidence>
<keyword evidence="12 17" id="KW-1133">Transmembrane helix</keyword>
<feature type="transmembrane region" description="Helical" evidence="17">
    <location>
        <begin position="1014"/>
        <end position="1034"/>
    </location>
</feature>
<feature type="compositionally biased region" description="Low complexity" evidence="18">
    <location>
        <begin position="91"/>
        <end position="101"/>
    </location>
</feature>
<dbReference type="FunFam" id="2.70.150.10:FF:000028">
    <property type="entry name" value="Calcium-transporting ATPase"/>
    <property type="match status" value="1"/>
</dbReference>
<comment type="similarity">
    <text evidence="15 17">Belongs to the cation transport ATPase (P-type) (TC 3.A.3) family.</text>
</comment>
<dbReference type="PANTHER" id="PTHR24093">
    <property type="entry name" value="CATION TRANSPORTING ATPASE"/>
    <property type="match status" value="1"/>
</dbReference>
<dbReference type="FunFam" id="3.40.50.1000:FF:000018">
    <property type="entry name" value="Calcium-transporting ATPase"/>
    <property type="match status" value="1"/>
</dbReference>
<dbReference type="EMBL" id="ML002212">
    <property type="protein sequence ID" value="RKP40377.1"/>
    <property type="molecule type" value="Genomic_DNA"/>
</dbReference>
<feature type="transmembrane region" description="Helical" evidence="17">
    <location>
        <begin position="859"/>
        <end position="882"/>
    </location>
</feature>
<dbReference type="NCBIfam" id="TIGR01517">
    <property type="entry name" value="ATPase-IIB_Ca"/>
    <property type="match status" value="1"/>
</dbReference>
<dbReference type="GO" id="GO:0005524">
    <property type="term" value="F:ATP binding"/>
    <property type="evidence" value="ECO:0007669"/>
    <property type="project" value="UniProtKB-KW"/>
</dbReference>
<dbReference type="InterPro" id="IPR018303">
    <property type="entry name" value="ATPase_P-typ_P_site"/>
</dbReference>
<dbReference type="EC" id="7.2.2.10" evidence="17"/>
<evidence type="ECO:0000256" key="4">
    <source>
        <dbReference type="ARBA" id="ARBA00022568"/>
    </source>
</evidence>
<feature type="transmembrane region" description="Helical" evidence="17">
    <location>
        <begin position="983"/>
        <end position="1002"/>
    </location>
</feature>
<proteinExistence type="inferred from homology"/>
<dbReference type="STRING" id="215637.A0A4Q0A2T3"/>
<dbReference type="Gene3D" id="1.20.1110.10">
    <property type="entry name" value="Calcium-transporting ATPase, transmembrane domain"/>
    <property type="match status" value="1"/>
</dbReference>
<sequence>MAEVSPPDPHSPRFQLGSAQLEALVESKDTRTLLSYGGASGLVRALDSSAEYGLSVNGTQPEISRWAQGSPQTLTSTIPDSPTAPQPPVAASPSKPSPARASNHLRADIEDQIHCQFAERIAHYGTNFLPEVQIKSLWRLAWEAVQEKIIIVLCIAAALSLALGIYEDVTNENPDEPKVSWVEGFAIIVAILIVIFAGSINDYQKERQFQQLNAKKEDRQVKVRRNGGTMFISVYAVQVGDVLTVESGDIMCADALVLPGSSGISCDESTVTGESDPIRKAALDVSSAPSTSREVAVAPNLDGIDPFLISGSKVIAGVGTCLVIAVGPNSFYGRTLLSLRTENQPTPLQIKLNRLADHISKLGLLAAVLMLIALLIRYFVNFAQHPESRGSATTIVNAIVRIVITTVTIVVVAVPEGLPLAVTLALAFATTRMVYDNCLVRVLASCETMGNATTICSDKTGTLTENKMTVIAGTLGDSYRFTSTRTTVGVMSISEVSQRVPGRVLALVHEALSLNSTAFENTQSELEPFKGPPTEKALLQWARDSGSSSIQSIRDSVETIKIWSFDSNKKRMTVLVKYVRKNDTSGSQDTYYRLYVKGAPELVLTKCSHLLHAPVPLDCHRKIVNTISEYSNKSLRTIGVAYREFTDYDEALFTADQDDALVDQLTWLGLFGIEDPLRPGVTESVAMCRQAGVMVRMVTGDNVLTARSIAIQCGIYEPGSGGIIMEGPQFRKLSDEEMEFIAPRLQVLARSSPEDKKTLVNWLQKAKEVVAVTGDGTNDGPALKSADIGFSMGITGTEVAKEASSIILMDDNFASIVKATMWGRSVNDSVKKFLQFQLTVNITAVLLAFVTAVSDSNQASVLTAVQLLWVNLIMDTLAALALATDQPTTALLQRPPDKFGGALVNLSMWKIIIGQSLFQITICLVLYYIGDQIFDLDLAMPEERLVHRTLIFNTFVWMQIFNEINARVLDTQLNVFHRIHKNWYFLIIFIVIAFLQVIIVEFGDVAFKTTHQEWYLWLTAVIIGLFSLPIGVLIKLIPDQWLGWLPSSITDNYHHPRDLTWKSPVDSVYTQIQNHPMFSGRSHTSLAGKSSFQSEKVTKSAIALTPMGSPGPVMSPSTGGEVPVLVLPEPAVNHGLAPPTGDSSPSRSSRGSFSFRRGKSAAGLTSAAVMIPAFTLTSVAVNNEMIKAQASPIKDDIYIPTSRDENH</sequence>
<dbReference type="InterPro" id="IPR023299">
    <property type="entry name" value="ATPase_P-typ_cyto_dom_N"/>
</dbReference>
<keyword evidence="13 17" id="KW-0406">Ion transport</keyword>
<keyword evidence="7 17" id="KW-0547">Nucleotide-binding</keyword>
<dbReference type="AlphaFoldDB" id="A0A4Q0A2T3"/>
<accession>A0A4Q0A2T3</accession>
<dbReference type="InterPro" id="IPR004014">
    <property type="entry name" value="ATPase_P-typ_cation-transptr_N"/>
</dbReference>
<evidence type="ECO:0000256" key="11">
    <source>
        <dbReference type="ARBA" id="ARBA00022967"/>
    </source>
</evidence>
<dbReference type="SFLD" id="SFLDS00003">
    <property type="entry name" value="Haloacid_Dehalogenase"/>
    <property type="match status" value="1"/>
</dbReference>
<feature type="domain" description="Cation-transporting P-type ATPase N-terminal" evidence="19">
    <location>
        <begin position="92"/>
        <end position="165"/>
    </location>
</feature>
<keyword evidence="3" id="KW-0926">Vacuole</keyword>
<evidence type="ECO:0000259" key="19">
    <source>
        <dbReference type="SMART" id="SM00831"/>
    </source>
</evidence>
<dbReference type="InterPro" id="IPR006068">
    <property type="entry name" value="ATPase_P-typ_cation-transptr_C"/>
</dbReference>
<feature type="transmembrane region" description="Helical" evidence="17">
    <location>
        <begin position="903"/>
        <end position="929"/>
    </location>
</feature>
<organism evidence="20 21">
    <name type="scientific">Dimargaris cristalligena</name>
    <dbReference type="NCBI Taxonomy" id="215637"/>
    <lineage>
        <taxon>Eukaryota</taxon>
        <taxon>Fungi</taxon>
        <taxon>Fungi incertae sedis</taxon>
        <taxon>Zoopagomycota</taxon>
        <taxon>Kickxellomycotina</taxon>
        <taxon>Dimargaritomycetes</taxon>
        <taxon>Dimargaritales</taxon>
        <taxon>Dimargaritaceae</taxon>
        <taxon>Dimargaris</taxon>
    </lineage>
</organism>
<evidence type="ECO:0000313" key="21">
    <source>
        <dbReference type="Proteomes" id="UP000268162"/>
    </source>
</evidence>
<evidence type="ECO:0000256" key="14">
    <source>
        <dbReference type="ARBA" id="ARBA00023136"/>
    </source>
</evidence>
<dbReference type="PRINTS" id="PR00120">
    <property type="entry name" value="HATPASE"/>
</dbReference>
<dbReference type="Gene3D" id="3.40.50.1000">
    <property type="entry name" value="HAD superfamily/HAD-like"/>
    <property type="match status" value="1"/>
</dbReference>
<dbReference type="PANTHER" id="PTHR24093:SF369">
    <property type="entry name" value="CALCIUM-TRANSPORTING ATPASE"/>
    <property type="match status" value="1"/>
</dbReference>
<keyword evidence="5 17" id="KW-0812">Transmembrane</keyword>
<comment type="subcellular location">
    <subcellularLocation>
        <location evidence="17">Membrane</location>
        <topology evidence="17">Multi-pass membrane protein</topology>
    </subcellularLocation>
    <subcellularLocation>
        <location evidence="1">Vacuole membrane</location>
        <topology evidence="1">Multi-pass membrane protein</topology>
    </subcellularLocation>
</comment>
<dbReference type="SUPFAM" id="SSF56784">
    <property type="entry name" value="HAD-like"/>
    <property type="match status" value="1"/>
</dbReference>
<dbReference type="SUPFAM" id="SSF81660">
    <property type="entry name" value="Metal cation-transporting ATPase, ATP-binding domain N"/>
    <property type="match status" value="1"/>
</dbReference>
<comment type="function">
    <text evidence="17">Catalyzes the hydrolysis of ATP coupled with the transport of calcium.</text>
</comment>
<protein>
    <recommendedName>
        <fullName evidence="17">Calcium-transporting ATPase</fullName>
        <ecNumber evidence="17">7.2.2.10</ecNumber>
    </recommendedName>
</protein>
<name>A0A4Q0A2T3_9FUNG</name>
<gene>
    <name evidence="20" type="ORF">BJ085DRAFT_18833</name>
</gene>
<evidence type="ECO:0000256" key="15">
    <source>
        <dbReference type="ARBA" id="ARBA00038148"/>
    </source>
</evidence>
<dbReference type="InterPro" id="IPR001757">
    <property type="entry name" value="P_typ_ATPase"/>
</dbReference>
<dbReference type="PRINTS" id="PR00119">
    <property type="entry name" value="CATATPASE"/>
</dbReference>
<dbReference type="InterPro" id="IPR023214">
    <property type="entry name" value="HAD_sf"/>
</dbReference>
<evidence type="ECO:0000256" key="17">
    <source>
        <dbReference type="RuleBase" id="RU361146"/>
    </source>
</evidence>
<feature type="transmembrane region" description="Helical" evidence="17">
    <location>
        <begin position="362"/>
        <end position="380"/>
    </location>
</feature>
<evidence type="ECO:0000256" key="3">
    <source>
        <dbReference type="ARBA" id="ARBA00022554"/>
    </source>
</evidence>
<dbReference type="PROSITE" id="PS00154">
    <property type="entry name" value="ATPASE_E1_E2"/>
    <property type="match status" value="1"/>
</dbReference>
<evidence type="ECO:0000256" key="8">
    <source>
        <dbReference type="ARBA" id="ARBA00022837"/>
    </source>
</evidence>
<comment type="caution">
    <text evidence="17">Lacks conserved residue(s) required for the propagation of feature annotation.</text>
</comment>
<dbReference type="GO" id="GO:0005774">
    <property type="term" value="C:vacuolar membrane"/>
    <property type="evidence" value="ECO:0007669"/>
    <property type="project" value="UniProtKB-SubCell"/>
</dbReference>
<evidence type="ECO:0000256" key="10">
    <source>
        <dbReference type="ARBA" id="ARBA00022842"/>
    </source>
</evidence>
<keyword evidence="8 17" id="KW-0106">Calcium</keyword>
<dbReference type="GO" id="GO:0005886">
    <property type="term" value="C:plasma membrane"/>
    <property type="evidence" value="ECO:0007669"/>
    <property type="project" value="TreeGrafter"/>
</dbReference>
<dbReference type="FunFam" id="1.20.1110.10:FF:000039">
    <property type="entry name" value="Calcium-transporting ATPase"/>
    <property type="match status" value="1"/>
</dbReference>
<dbReference type="GO" id="GO:0005388">
    <property type="term" value="F:P-type calcium transporter activity"/>
    <property type="evidence" value="ECO:0007669"/>
    <property type="project" value="UniProtKB-EC"/>
</dbReference>
<dbReference type="Gene3D" id="3.40.1110.10">
    <property type="entry name" value="Calcium-transporting ATPase, cytoplasmic domain N"/>
    <property type="match status" value="1"/>
</dbReference>
<feature type="transmembrane region" description="Helical" evidence="17">
    <location>
        <begin position="178"/>
        <end position="200"/>
    </location>
</feature>
<feature type="region of interest" description="Disordered" evidence="18">
    <location>
        <begin position="63"/>
        <end position="101"/>
    </location>
</feature>
<evidence type="ECO:0000256" key="1">
    <source>
        <dbReference type="ARBA" id="ARBA00004128"/>
    </source>
</evidence>
<keyword evidence="14 17" id="KW-0472">Membrane</keyword>
<dbReference type="InterPro" id="IPR023298">
    <property type="entry name" value="ATPase_P-typ_TM_dom_sf"/>
</dbReference>
<keyword evidence="11" id="KW-1278">Translocase</keyword>
<keyword evidence="6" id="KW-0479">Metal-binding</keyword>
<reference evidence="21" key="1">
    <citation type="journal article" date="2018" name="Nat. Microbiol.">
        <title>Leveraging single-cell genomics to expand the fungal tree of life.</title>
        <authorList>
            <person name="Ahrendt S.R."/>
            <person name="Quandt C.A."/>
            <person name="Ciobanu D."/>
            <person name="Clum A."/>
            <person name="Salamov A."/>
            <person name="Andreopoulos B."/>
            <person name="Cheng J.F."/>
            <person name="Woyke T."/>
            <person name="Pelin A."/>
            <person name="Henrissat B."/>
            <person name="Reynolds N.K."/>
            <person name="Benny G.L."/>
            <person name="Smith M.E."/>
            <person name="James T.Y."/>
            <person name="Grigoriev I.V."/>
        </authorList>
    </citation>
    <scope>NUCLEOTIDE SEQUENCE [LARGE SCALE GENOMIC DNA]</scope>
    <source>
        <strain evidence="21">RSA 468</strain>
    </source>
</reference>
<dbReference type="InterPro" id="IPR008250">
    <property type="entry name" value="ATPase_P-typ_transduc_dom_A_sf"/>
</dbReference>
<evidence type="ECO:0000313" key="20">
    <source>
        <dbReference type="EMBL" id="RKP40377.1"/>
    </source>
</evidence>
<dbReference type="SFLD" id="SFLDF00027">
    <property type="entry name" value="p-type_atpase"/>
    <property type="match status" value="1"/>
</dbReference>
<dbReference type="GO" id="GO:0006874">
    <property type="term" value="P:intracellular calcium ion homeostasis"/>
    <property type="evidence" value="ECO:0007669"/>
    <property type="project" value="TreeGrafter"/>
</dbReference>
<keyword evidence="4 17" id="KW-0109">Calcium transport</keyword>
<dbReference type="Gene3D" id="2.70.150.10">
    <property type="entry name" value="Calcium-transporting ATPase, cytoplasmic transduction domain A"/>
    <property type="match status" value="1"/>
</dbReference>
<dbReference type="Proteomes" id="UP000268162">
    <property type="component" value="Unassembled WGS sequence"/>
</dbReference>
<dbReference type="InterPro" id="IPR059000">
    <property type="entry name" value="ATPase_P-type_domA"/>
</dbReference>
<evidence type="ECO:0000256" key="16">
    <source>
        <dbReference type="ARBA" id="ARBA00048694"/>
    </source>
</evidence>
<dbReference type="InterPro" id="IPR006408">
    <property type="entry name" value="P-type_ATPase_IIB"/>
</dbReference>
<dbReference type="NCBIfam" id="TIGR01494">
    <property type="entry name" value="ATPase_P-type"/>
    <property type="match status" value="2"/>
</dbReference>
<dbReference type="InterPro" id="IPR044492">
    <property type="entry name" value="P_typ_ATPase_HD_dom"/>
</dbReference>
<keyword evidence="21" id="KW-1185">Reference proteome</keyword>
<keyword evidence="10" id="KW-0460">Magnesium</keyword>
<evidence type="ECO:0000256" key="5">
    <source>
        <dbReference type="ARBA" id="ARBA00022692"/>
    </source>
</evidence>
<dbReference type="SUPFAM" id="SSF81653">
    <property type="entry name" value="Calcium ATPase, transduction domain A"/>
    <property type="match status" value="1"/>
</dbReference>
<dbReference type="SUPFAM" id="SSF81665">
    <property type="entry name" value="Calcium ATPase, transmembrane domain M"/>
    <property type="match status" value="1"/>
</dbReference>
<feature type="transmembrane region" description="Helical" evidence="17">
    <location>
        <begin position="833"/>
        <end position="853"/>
    </location>
</feature>